<dbReference type="NCBIfam" id="TIGR01847">
    <property type="entry name" value="bacteriocin_sig"/>
    <property type="match status" value="1"/>
</dbReference>
<name>A0A3R8R1B8_STRSU</name>
<gene>
    <name evidence="1" type="ORF">EJA00_09905</name>
</gene>
<sequence>MNKHNNCTMHHSLSTEELKNIIGGNRSDFWENILFPRNRQK</sequence>
<comment type="caution">
    <text evidence="1">The sequence shown here is derived from an EMBL/GenBank/DDBJ whole genome shotgun (WGS) entry which is preliminary data.</text>
</comment>
<protein>
    <submittedName>
        <fullName evidence="1">Bacteriocin</fullName>
    </submittedName>
</protein>
<proteinExistence type="predicted"/>
<evidence type="ECO:0000313" key="1">
    <source>
        <dbReference type="EMBL" id="RRR43701.1"/>
    </source>
</evidence>
<reference evidence="1 2" key="2">
    <citation type="submission" date="2018-12" db="EMBL/GenBank/DDBJ databases">
        <title>Whole-genome sequences of fifteen clinical Streptococcus suis strains isolated from pigs between 2006 and 2018.</title>
        <authorList>
            <person name="Stevens M.J.A."/>
            <person name="Cernela N."/>
            <person name="Spoerry Serrano N."/>
            <person name="Schmitt S."/>
            <person name="Schrenzel J."/>
            <person name="Stephan R."/>
        </authorList>
    </citation>
    <scope>NUCLEOTIDE SEQUENCE [LARGE SCALE GENOMIC DNA]</scope>
    <source>
        <strain evidence="1 2">SS1014</strain>
    </source>
</reference>
<dbReference type="InterPro" id="IPR010133">
    <property type="entry name" value="Bacteriocin_signal_seq"/>
</dbReference>
<dbReference type="Proteomes" id="UP000273973">
    <property type="component" value="Unassembled WGS sequence"/>
</dbReference>
<evidence type="ECO:0000313" key="2">
    <source>
        <dbReference type="Proteomes" id="UP000273973"/>
    </source>
</evidence>
<dbReference type="RefSeq" id="WP_125184191.1">
    <property type="nucleotide sequence ID" value="NZ_RSDG01000091.1"/>
</dbReference>
<reference evidence="1 2" key="1">
    <citation type="submission" date="2018-11" db="EMBL/GenBank/DDBJ databases">
        <authorList>
            <person name="Stevens M.J."/>
            <person name="Cernela N."/>
            <person name="Spoerry Serrano N."/>
            <person name="Schmitt S."/>
            <person name="Schrenzel J."/>
            <person name="Stephan R."/>
        </authorList>
    </citation>
    <scope>NUCLEOTIDE SEQUENCE [LARGE SCALE GENOMIC DNA]</scope>
    <source>
        <strain evidence="1 2">SS1014</strain>
    </source>
</reference>
<dbReference type="AlphaFoldDB" id="A0A3R8R1B8"/>
<accession>A0A3R8R1B8</accession>
<dbReference type="EMBL" id="RSDG01000091">
    <property type="protein sequence ID" value="RRR43701.1"/>
    <property type="molecule type" value="Genomic_DNA"/>
</dbReference>
<organism evidence="1 2">
    <name type="scientific">Streptococcus suis</name>
    <dbReference type="NCBI Taxonomy" id="1307"/>
    <lineage>
        <taxon>Bacteria</taxon>
        <taxon>Bacillati</taxon>
        <taxon>Bacillota</taxon>
        <taxon>Bacilli</taxon>
        <taxon>Lactobacillales</taxon>
        <taxon>Streptococcaceae</taxon>
        <taxon>Streptococcus</taxon>
    </lineage>
</organism>